<proteinExistence type="predicted"/>
<evidence type="ECO:0000313" key="1">
    <source>
        <dbReference type="EMBL" id="SKB38686.1"/>
    </source>
</evidence>
<dbReference type="EMBL" id="FUYS01000002">
    <property type="protein sequence ID" value="SKB38686.1"/>
    <property type="molecule type" value="Genomic_DNA"/>
</dbReference>
<dbReference type="STRING" id="623280.SAMN05660226_01076"/>
<sequence length="123" mass="14315">MTDFVKGSISIGADVTIIQQVLIQYKYIKEWEKGFDSFKELHVSDGLKSIVHWDIEHDIDYVFSLAENKNGVSLEIMVGDLTRRHGEKYKLDEIKYYVDTVLCRIKGLSESLHIDLRHRSEAR</sequence>
<organism evidence="1 2">
    <name type="scientific">Parapedobacter luteus</name>
    <dbReference type="NCBI Taxonomy" id="623280"/>
    <lineage>
        <taxon>Bacteria</taxon>
        <taxon>Pseudomonadati</taxon>
        <taxon>Bacteroidota</taxon>
        <taxon>Sphingobacteriia</taxon>
        <taxon>Sphingobacteriales</taxon>
        <taxon>Sphingobacteriaceae</taxon>
        <taxon>Parapedobacter</taxon>
    </lineage>
</organism>
<dbReference type="RefSeq" id="WP_139378545.1">
    <property type="nucleotide sequence ID" value="NZ_FUYS01000002.1"/>
</dbReference>
<protein>
    <submittedName>
        <fullName evidence="1">Uncharacterized protein</fullName>
    </submittedName>
</protein>
<evidence type="ECO:0000313" key="2">
    <source>
        <dbReference type="Proteomes" id="UP000190541"/>
    </source>
</evidence>
<accession>A0A1T5AUP1</accession>
<dbReference type="Proteomes" id="UP000190541">
    <property type="component" value="Unassembled WGS sequence"/>
</dbReference>
<keyword evidence="2" id="KW-1185">Reference proteome</keyword>
<gene>
    <name evidence="1" type="ORF">SAMN05660226_01076</name>
</gene>
<dbReference type="AlphaFoldDB" id="A0A1T5AUP1"/>
<dbReference type="OrthoDB" id="714300at2"/>
<reference evidence="1 2" key="1">
    <citation type="submission" date="2017-02" db="EMBL/GenBank/DDBJ databases">
        <authorList>
            <person name="Peterson S.W."/>
        </authorList>
    </citation>
    <scope>NUCLEOTIDE SEQUENCE [LARGE SCALE GENOMIC DNA]</scope>
    <source>
        <strain evidence="1 2">DSM 22899</strain>
    </source>
</reference>
<name>A0A1T5AUP1_9SPHI</name>